<dbReference type="KEGG" id="msei:MSEDJ_11620"/>
<name>A0A7I7QMF3_9MYCO</name>
<reference evidence="7 8" key="1">
    <citation type="journal article" date="2019" name="Emerg. Microbes Infect.">
        <title>Comprehensive subspecies identification of 175 nontuberculous mycobacteria species based on 7547 genomic profiles.</title>
        <authorList>
            <person name="Matsumoto Y."/>
            <person name="Kinjo T."/>
            <person name="Motooka D."/>
            <person name="Nabeya D."/>
            <person name="Jung N."/>
            <person name="Uechi K."/>
            <person name="Horii T."/>
            <person name="Iida T."/>
            <person name="Fujita J."/>
            <person name="Nakamura S."/>
        </authorList>
    </citation>
    <scope>NUCLEOTIDE SEQUENCE [LARGE SCALE GENOMIC DNA]</scope>
    <source>
        <strain evidence="7 8">JCM 17899</strain>
    </source>
</reference>
<dbReference type="InterPro" id="IPR036866">
    <property type="entry name" value="RibonucZ/Hydroxyglut_hydro"/>
</dbReference>
<gene>
    <name evidence="7" type="ORF">MSEDJ_11620</name>
</gene>
<evidence type="ECO:0000313" key="7">
    <source>
        <dbReference type="EMBL" id="BBY27066.1"/>
    </source>
</evidence>
<evidence type="ECO:0000256" key="4">
    <source>
        <dbReference type="ARBA" id="ARBA00022833"/>
    </source>
</evidence>
<dbReference type="Gene3D" id="3.60.15.10">
    <property type="entry name" value="Ribonuclease Z/Hydroxyacylglutathione hydrolase-like"/>
    <property type="match status" value="1"/>
</dbReference>
<dbReference type="Pfam" id="PF00753">
    <property type="entry name" value="Lactamase_B"/>
    <property type="match status" value="1"/>
</dbReference>
<dbReference type="Proteomes" id="UP000467193">
    <property type="component" value="Chromosome"/>
</dbReference>
<evidence type="ECO:0000256" key="2">
    <source>
        <dbReference type="ARBA" id="ARBA00022723"/>
    </source>
</evidence>
<keyword evidence="4" id="KW-0862">Zinc</keyword>
<dbReference type="GO" id="GO:0046872">
    <property type="term" value="F:metal ion binding"/>
    <property type="evidence" value="ECO:0007669"/>
    <property type="project" value="UniProtKB-KW"/>
</dbReference>
<evidence type="ECO:0000256" key="1">
    <source>
        <dbReference type="ARBA" id="ARBA00007749"/>
    </source>
</evidence>
<dbReference type="AlphaFoldDB" id="A0A7I7QMF3"/>
<feature type="region of interest" description="Disordered" evidence="5">
    <location>
        <begin position="286"/>
        <end position="306"/>
    </location>
</feature>
<keyword evidence="8" id="KW-1185">Reference proteome</keyword>
<dbReference type="SUPFAM" id="SSF56281">
    <property type="entry name" value="Metallo-hydrolase/oxidoreductase"/>
    <property type="match status" value="1"/>
</dbReference>
<dbReference type="GO" id="GO:0016787">
    <property type="term" value="F:hydrolase activity"/>
    <property type="evidence" value="ECO:0007669"/>
    <property type="project" value="UniProtKB-KW"/>
</dbReference>
<keyword evidence="3 7" id="KW-0378">Hydrolase</keyword>
<comment type="similarity">
    <text evidence="1">Belongs to the metallo-beta-lactamase superfamily.</text>
</comment>
<evidence type="ECO:0000256" key="5">
    <source>
        <dbReference type="SAM" id="MobiDB-lite"/>
    </source>
</evidence>
<dbReference type="RefSeq" id="WP_163796005.1">
    <property type="nucleotide sequence ID" value="NZ_AP022588.1"/>
</dbReference>
<feature type="compositionally biased region" description="Polar residues" evidence="5">
    <location>
        <begin position="286"/>
        <end position="295"/>
    </location>
</feature>
<dbReference type="PANTHER" id="PTHR42978:SF6">
    <property type="entry name" value="QUORUM-QUENCHING LACTONASE YTNP-RELATED"/>
    <property type="match status" value="1"/>
</dbReference>
<proteinExistence type="inferred from homology"/>
<feature type="domain" description="Metallo-beta-lactamase" evidence="6">
    <location>
        <begin position="64"/>
        <end position="272"/>
    </location>
</feature>
<evidence type="ECO:0000256" key="3">
    <source>
        <dbReference type="ARBA" id="ARBA00022801"/>
    </source>
</evidence>
<dbReference type="SMART" id="SM00849">
    <property type="entry name" value="Lactamase_B"/>
    <property type="match status" value="1"/>
</dbReference>
<dbReference type="PANTHER" id="PTHR42978">
    <property type="entry name" value="QUORUM-QUENCHING LACTONASE YTNP-RELATED-RELATED"/>
    <property type="match status" value="1"/>
</dbReference>
<keyword evidence="2" id="KW-0479">Metal-binding</keyword>
<organism evidence="7 8">
    <name type="scientific">Mycolicibacterium sediminis</name>
    <dbReference type="NCBI Taxonomy" id="1286180"/>
    <lineage>
        <taxon>Bacteria</taxon>
        <taxon>Bacillati</taxon>
        <taxon>Actinomycetota</taxon>
        <taxon>Actinomycetes</taxon>
        <taxon>Mycobacteriales</taxon>
        <taxon>Mycobacteriaceae</taxon>
        <taxon>Mycolicibacterium</taxon>
    </lineage>
</organism>
<sequence>MSDEIGVIGAQSSVRRWVMDDVTFTYVVDGAMSLVPSAFLPAIPAAYWHGHPDELDAHDTVAMSTGGLLVQRDDECVLIDAGFGPVNTNSPFGRVDCGALLTSLESVGVAAADVDVVALTHLHVDHTGWLFTPTADGGYAPTFPNAVYVVAESEWAPYADGQTPAGMPDRRAVIEPLSHHPRLTLVGDAQEIASAITTLITPGHSSGHTSYVVASESGRRLIAFGDAFHVPAQLRNPEWGSGPDADPTAVPGARRRIIAELLDADTCGFAIHFGDQAFGQVLTSDDGTLRWQPTPTKRLAPPPRTA</sequence>
<evidence type="ECO:0000313" key="8">
    <source>
        <dbReference type="Proteomes" id="UP000467193"/>
    </source>
</evidence>
<evidence type="ECO:0000259" key="6">
    <source>
        <dbReference type="SMART" id="SM00849"/>
    </source>
</evidence>
<accession>A0A7I7QMF3</accession>
<dbReference type="InterPro" id="IPR001279">
    <property type="entry name" value="Metallo-B-lactamas"/>
</dbReference>
<dbReference type="InterPro" id="IPR051013">
    <property type="entry name" value="MBL_superfamily_lactonases"/>
</dbReference>
<dbReference type="EMBL" id="AP022588">
    <property type="protein sequence ID" value="BBY27066.1"/>
    <property type="molecule type" value="Genomic_DNA"/>
</dbReference>
<protein>
    <submittedName>
        <fullName evidence="7">MBL fold hydrolase</fullName>
    </submittedName>
</protein>